<dbReference type="GO" id="GO:0008170">
    <property type="term" value="F:N-methyltransferase activity"/>
    <property type="evidence" value="ECO:0007669"/>
    <property type="project" value="InterPro"/>
</dbReference>
<evidence type="ECO:0000259" key="5">
    <source>
        <dbReference type="Pfam" id="PF01555"/>
    </source>
</evidence>
<dbReference type="InterPro" id="IPR029063">
    <property type="entry name" value="SAM-dependent_MTases_sf"/>
</dbReference>
<dbReference type="EC" id="2.1.1.-" evidence="4"/>
<evidence type="ECO:0000256" key="4">
    <source>
        <dbReference type="RuleBase" id="RU362026"/>
    </source>
</evidence>
<proteinExistence type="inferred from homology"/>
<dbReference type="REBASE" id="57417">
    <property type="entry name" value="M.Npa3BORF18176P"/>
</dbReference>
<comment type="catalytic activity">
    <reaction evidence="3">
        <text>a 2'-deoxyadenosine in DNA + S-adenosyl-L-methionine = an N(6)-methyl-2'-deoxyadenosine in DNA + S-adenosyl-L-homocysteine + H(+)</text>
        <dbReference type="Rhea" id="RHEA:15197"/>
        <dbReference type="Rhea" id="RHEA-COMP:12418"/>
        <dbReference type="Rhea" id="RHEA-COMP:12419"/>
        <dbReference type="ChEBI" id="CHEBI:15378"/>
        <dbReference type="ChEBI" id="CHEBI:57856"/>
        <dbReference type="ChEBI" id="CHEBI:59789"/>
        <dbReference type="ChEBI" id="CHEBI:90615"/>
        <dbReference type="ChEBI" id="CHEBI:90616"/>
        <dbReference type="EC" id="2.1.1.72"/>
    </reaction>
</comment>
<dbReference type="GO" id="GO:0003677">
    <property type="term" value="F:DNA binding"/>
    <property type="evidence" value="ECO:0007669"/>
    <property type="project" value="InterPro"/>
</dbReference>
<keyword evidence="1 6" id="KW-0489">Methyltransferase</keyword>
<evidence type="ECO:0000256" key="2">
    <source>
        <dbReference type="ARBA" id="ARBA00022679"/>
    </source>
</evidence>
<evidence type="ECO:0000256" key="1">
    <source>
        <dbReference type="ARBA" id="ARBA00022603"/>
    </source>
</evidence>
<evidence type="ECO:0000313" key="6">
    <source>
        <dbReference type="EMBL" id="EKF17466.1"/>
    </source>
</evidence>
<feature type="domain" description="DNA methylase N-4/N-6" evidence="5">
    <location>
        <begin position="47"/>
        <end position="337"/>
    </location>
</feature>
<dbReference type="eggNOG" id="COG0863">
    <property type="taxonomic scope" value="Bacteria"/>
</dbReference>
<dbReference type="AlphaFoldDB" id="K2M5P5"/>
<sequence length="359" mass="40169">MARNNVVKLARATPPSPTVMDTVNGGKGSIQLGDSMTCYAQWPKPTAIIADGPYGLAKFPGEPHTADGLDEWYAPHVAEWSKAAMPETTLWFWCSELGWAEVHRVLKMHGWKYKAAHIWNKGIGHIAGNVNGDTIRGFPVVTEICVQYVRDWKLATETGDLLPLKQWLRHEWQRSGLPLYRTNEACGVKNAATRKYFTQCHLWYFPPADKMELLAAYATKNGAPTDRPYFSLDGKAPLDAEQWSRMRAKWSHAHGITNVWDEPAVRGDERLRAQGLKSVHINQKPLRLMERIINASTEAGDVIWEPFGGLCSATVGAMRTGRQGYAAEVLPDFYTAAVRRLKEEAGNIGIRKSNKRNTA</sequence>
<dbReference type="GO" id="GO:0032259">
    <property type="term" value="P:methylation"/>
    <property type="evidence" value="ECO:0007669"/>
    <property type="project" value="UniProtKB-KW"/>
</dbReference>
<gene>
    <name evidence="6" type="ORF">NA2_18176</name>
</gene>
<dbReference type="Proteomes" id="UP000006786">
    <property type="component" value="Unassembled WGS sequence"/>
</dbReference>
<dbReference type="EMBL" id="AMRM01000024">
    <property type="protein sequence ID" value="EKF17466.1"/>
    <property type="molecule type" value="Genomic_DNA"/>
</dbReference>
<dbReference type="Gene3D" id="3.40.50.150">
    <property type="entry name" value="Vaccinia Virus protein VP39"/>
    <property type="match status" value="1"/>
</dbReference>
<dbReference type="RefSeq" id="WP_008598613.1">
    <property type="nucleotide sequence ID" value="NZ_AMRM01000024.1"/>
</dbReference>
<dbReference type="STRING" id="391937.NA2_18176"/>
<protein>
    <recommendedName>
        <fullName evidence="4">Methyltransferase</fullName>
        <ecNumber evidence="4">2.1.1.-</ecNumber>
    </recommendedName>
</protein>
<evidence type="ECO:0000313" key="7">
    <source>
        <dbReference type="Proteomes" id="UP000006786"/>
    </source>
</evidence>
<dbReference type="PRINTS" id="PR00508">
    <property type="entry name" value="S21N4MTFRASE"/>
</dbReference>
<evidence type="ECO:0000256" key="3">
    <source>
        <dbReference type="ARBA" id="ARBA00047942"/>
    </source>
</evidence>
<reference evidence="6 7" key="1">
    <citation type="journal article" date="2012" name="J. Bacteriol.">
        <title>Genome Sequence of Nitratireductor pacificus Type Strain pht-3B.</title>
        <authorList>
            <person name="Lai Q."/>
            <person name="Li G."/>
            <person name="Shao Z."/>
        </authorList>
    </citation>
    <scope>NUCLEOTIDE SEQUENCE [LARGE SCALE GENOMIC DNA]</scope>
    <source>
        <strain evidence="7">pht-3B</strain>
    </source>
</reference>
<keyword evidence="7" id="KW-1185">Reference proteome</keyword>
<dbReference type="GO" id="GO:0009007">
    <property type="term" value="F:site-specific DNA-methyltransferase (adenine-specific) activity"/>
    <property type="evidence" value="ECO:0007669"/>
    <property type="project" value="UniProtKB-EC"/>
</dbReference>
<dbReference type="SUPFAM" id="SSF53335">
    <property type="entry name" value="S-adenosyl-L-methionine-dependent methyltransferases"/>
    <property type="match status" value="1"/>
</dbReference>
<keyword evidence="2 6" id="KW-0808">Transferase</keyword>
<comment type="similarity">
    <text evidence="4">Belongs to the N(4)/N(6)-methyltransferase family.</text>
</comment>
<organism evidence="6 7">
    <name type="scientific">Nitratireductor pacificus pht-3B</name>
    <dbReference type="NCBI Taxonomy" id="391937"/>
    <lineage>
        <taxon>Bacteria</taxon>
        <taxon>Pseudomonadati</taxon>
        <taxon>Pseudomonadota</taxon>
        <taxon>Alphaproteobacteria</taxon>
        <taxon>Hyphomicrobiales</taxon>
        <taxon>Phyllobacteriaceae</taxon>
        <taxon>Nitratireductor</taxon>
    </lineage>
</organism>
<dbReference type="InterPro" id="IPR002941">
    <property type="entry name" value="DNA_methylase_N4/N6"/>
</dbReference>
<dbReference type="InterPro" id="IPR001091">
    <property type="entry name" value="RM_Methyltransferase"/>
</dbReference>
<dbReference type="Pfam" id="PF01555">
    <property type="entry name" value="N6_N4_Mtase"/>
    <property type="match status" value="1"/>
</dbReference>
<accession>K2M5P5</accession>
<name>K2M5P5_9HYPH</name>
<comment type="caution">
    <text evidence="6">The sequence shown here is derived from an EMBL/GenBank/DDBJ whole genome shotgun (WGS) entry which is preliminary data.</text>
</comment>